<evidence type="ECO:0000313" key="5">
    <source>
        <dbReference type="Proteomes" id="UP000263486"/>
    </source>
</evidence>
<dbReference type="GO" id="GO:0016740">
    <property type="term" value="F:transferase activity"/>
    <property type="evidence" value="ECO:0007669"/>
    <property type="project" value="UniProtKB-KW"/>
</dbReference>
<keyword evidence="2" id="KW-1133">Transmembrane helix</keyword>
<dbReference type="RefSeq" id="WP_114643438.1">
    <property type="nucleotide sequence ID" value="NZ_JAACIO010000001.1"/>
</dbReference>
<dbReference type="PANTHER" id="PTHR30576">
    <property type="entry name" value="COLANIC BIOSYNTHESIS UDP-GLUCOSE LIPID CARRIER TRANSFERASE"/>
    <property type="match status" value="1"/>
</dbReference>
<dbReference type="Pfam" id="PF02397">
    <property type="entry name" value="Bac_transf"/>
    <property type="match status" value="1"/>
</dbReference>
<keyword evidence="4" id="KW-0808">Transferase</keyword>
<gene>
    <name evidence="4" type="ORF">DYH56_13680</name>
</gene>
<feature type="transmembrane region" description="Helical" evidence="2">
    <location>
        <begin position="12"/>
        <end position="34"/>
    </location>
</feature>
<keyword evidence="5" id="KW-1185">Reference proteome</keyword>
<dbReference type="InterPro" id="IPR003362">
    <property type="entry name" value="Bact_transf"/>
</dbReference>
<accession>A0ABX9KDT2</accession>
<comment type="similarity">
    <text evidence="1">Belongs to the bacterial sugar transferase family.</text>
</comment>
<reference evidence="4 5" key="1">
    <citation type="submission" date="2018-08" db="EMBL/GenBank/DDBJ databases">
        <title>Draft genome sequence of Psychrilyobacter sp. strain SD5 isolated from Black Sea water.</title>
        <authorList>
            <person name="Yadav S."/>
            <person name="Villanueva L."/>
            <person name="Damste J.S.S."/>
        </authorList>
    </citation>
    <scope>NUCLEOTIDE SEQUENCE [LARGE SCALE GENOMIC DNA]</scope>
    <source>
        <strain evidence="4 5">SD5</strain>
    </source>
</reference>
<dbReference type="EMBL" id="QUAJ01000033">
    <property type="protein sequence ID" value="REI39738.1"/>
    <property type="molecule type" value="Genomic_DNA"/>
</dbReference>
<proteinExistence type="inferred from homology"/>
<protein>
    <submittedName>
        <fullName evidence="4">Sugar transferase</fullName>
    </submittedName>
</protein>
<keyword evidence="2" id="KW-0812">Transmembrane</keyword>
<evidence type="ECO:0000256" key="1">
    <source>
        <dbReference type="ARBA" id="ARBA00006464"/>
    </source>
</evidence>
<evidence type="ECO:0000259" key="3">
    <source>
        <dbReference type="Pfam" id="PF02397"/>
    </source>
</evidence>
<comment type="caution">
    <text evidence="4">The sequence shown here is derived from an EMBL/GenBank/DDBJ whole genome shotgun (WGS) entry which is preliminary data.</text>
</comment>
<dbReference type="Proteomes" id="UP000263486">
    <property type="component" value="Unassembled WGS sequence"/>
</dbReference>
<organism evidence="4 5">
    <name type="scientific">Psychrilyobacter piezotolerans</name>
    <dbReference type="NCBI Taxonomy" id="2293438"/>
    <lineage>
        <taxon>Bacteria</taxon>
        <taxon>Fusobacteriati</taxon>
        <taxon>Fusobacteriota</taxon>
        <taxon>Fusobacteriia</taxon>
        <taxon>Fusobacteriales</taxon>
        <taxon>Fusobacteriaceae</taxon>
        <taxon>Psychrilyobacter</taxon>
    </lineage>
</organism>
<keyword evidence="2" id="KW-0472">Membrane</keyword>
<sequence length="201" mass="23204">MKICFGIKRIIDIMISLLGIIILSPLLLITIIAIKLESKGPVIFKQKRLGKNGRVFEIYKFRSMCVGAEKGGVYSSKGDARVTKVGSFIRATSIDEFPQFINIIKGDMSLIGPRPTLTYHPWKLEEYSEKQKRRFHVRPGVTGWAQINGRKEVEWNRRIEYDVEYVDNFSLMFDMKIFIETIFKVLKMENNFNNGATSRSK</sequence>
<name>A0ABX9KDT2_9FUSO</name>
<evidence type="ECO:0000256" key="2">
    <source>
        <dbReference type="SAM" id="Phobius"/>
    </source>
</evidence>
<feature type="domain" description="Bacterial sugar transferase" evidence="3">
    <location>
        <begin position="8"/>
        <end position="187"/>
    </location>
</feature>
<dbReference type="PANTHER" id="PTHR30576:SF0">
    <property type="entry name" value="UNDECAPRENYL-PHOSPHATE N-ACETYLGALACTOSAMINYL 1-PHOSPHATE TRANSFERASE-RELATED"/>
    <property type="match status" value="1"/>
</dbReference>
<evidence type="ECO:0000313" key="4">
    <source>
        <dbReference type="EMBL" id="REI39738.1"/>
    </source>
</evidence>